<sequence>MAYAYPRDGALDYFPCRYGSSRLLFRGPRRDLDAPYVAVLGGTEVYGKFVPRPFPDLLEERLGRAVVNLGCVNGGLDAFLNDPDTLDVARHADCAVVQVLGAQNLTNRFYTVHPRRNDRFVAATADLRALYRDVDFTEFTFTRHLVAVLQARSPTRFAAVARELQAVWLDRMARLLNGLNGRRFLLWLGEAPPPSAGQAADPLETAPFVDAAMIRALRPLVDGIIDVRLGQPGQDLSSLAFAPFDATAAATVPGPADHRRIAEALAPMLTA</sequence>
<feature type="domain" description="DUF6473" evidence="1">
    <location>
        <begin position="1"/>
        <end position="270"/>
    </location>
</feature>
<reference evidence="2" key="1">
    <citation type="submission" date="2021-02" db="EMBL/GenBank/DDBJ databases">
        <title>Rhodobacter shimadae sp. nov., an aerobic anoxygenic phototrophic bacterium isolated from a hot spring.</title>
        <authorList>
            <person name="Muramatsu S."/>
            <person name="Haruta S."/>
            <person name="Hirose S."/>
            <person name="Hanada S."/>
        </authorList>
    </citation>
    <scope>NUCLEOTIDE SEQUENCE</scope>
    <source>
        <strain evidence="2">N10</strain>
    </source>
</reference>
<dbReference type="RefSeq" id="WP_220661898.1">
    <property type="nucleotide sequence ID" value="NZ_CP069370.1"/>
</dbReference>
<accession>A0A8G0ZUH8</accession>
<keyword evidence="3" id="KW-1185">Reference proteome</keyword>
<dbReference type="InterPro" id="IPR045524">
    <property type="entry name" value="DUF6473"/>
</dbReference>
<proteinExistence type="predicted"/>
<evidence type="ECO:0000259" key="1">
    <source>
        <dbReference type="Pfam" id="PF20078"/>
    </source>
</evidence>
<organism evidence="2 3">
    <name type="scientific">Neotabrizicola shimadae</name>
    <dbReference type="NCBI Taxonomy" id="2807096"/>
    <lineage>
        <taxon>Bacteria</taxon>
        <taxon>Pseudomonadati</taxon>
        <taxon>Pseudomonadota</taxon>
        <taxon>Alphaproteobacteria</taxon>
        <taxon>Rhodobacterales</taxon>
        <taxon>Paracoccaceae</taxon>
        <taxon>Neotabrizicola</taxon>
    </lineage>
</organism>
<name>A0A8G0ZUH8_9RHOB</name>
<dbReference type="EMBL" id="CP069370">
    <property type="protein sequence ID" value="QYZ69680.1"/>
    <property type="molecule type" value="Genomic_DNA"/>
</dbReference>
<dbReference type="AlphaFoldDB" id="A0A8G0ZUH8"/>
<evidence type="ECO:0000313" key="2">
    <source>
        <dbReference type="EMBL" id="QYZ69680.1"/>
    </source>
</evidence>
<protein>
    <recommendedName>
        <fullName evidence="1">DUF6473 domain-containing protein</fullName>
    </recommendedName>
</protein>
<evidence type="ECO:0000313" key="3">
    <source>
        <dbReference type="Proteomes" id="UP000826300"/>
    </source>
</evidence>
<dbReference type="KEGG" id="nsm:JO391_18585"/>
<gene>
    <name evidence="2" type="ORF">JO391_18585</name>
</gene>
<dbReference type="Proteomes" id="UP000826300">
    <property type="component" value="Chromosome"/>
</dbReference>
<dbReference type="Pfam" id="PF20078">
    <property type="entry name" value="DUF6473"/>
    <property type="match status" value="1"/>
</dbReference>